<dbReference type="KEGG" id="mgk:FSB76_25740"/>
<sequence>MYYKHLLTKFMLPKNYKTFILSLSLTTGIAACHAAPQQTAAADTGKGAPVETIKPNSDYKSAFPGQTRITGVKTKMAVTATVINSELKQPWALCVLPDGRFLITQKGGTMRILKADGQADKTIANLPAVLAQGQGGLLDVNIDPDFKTNRMLFWDYAEVTPEGNILAVAKGKLSADETQVENIEVIYRAKPAYRGALQYGSRILFDKQGNLFVSTGERSGGDIRMKAQDLSAAIGKVLHLTKDGKAVPGGPFANTPNALPEIYAYGFRNPEGMAWNPATGELWEDEFGPRGGDEINIIRPGNNYGWPVVTYGIEYSGEKVGDGIQQKEGVTQPIYYWDPVISPCGITFYTGDMIPEWKGNLFVAALSGSHIARLVIKDNKVVGEERLFKDKRERWRSLATGKDGALYGVTDNGKMYRIAKQ</sequence>
<protein>
    <submittedName>
        <fullName evidence="3">PQQ-dependent sugar dehydrogenase</fullName>
    </submittedName>
</protein>
<dbReference type="PROSITE" id="PS51257">
    <property type="entry name" value="PROKAR_LIPOPROTEIN"/>
    <property type="match status" value="1"/>
</dbReference>
<feature type="signal peptide" evidence="1">
    <location>
        <begin position="1"/>
        <end position="34"/>
    </location>
</feature>
<reference evidence="3 4" key="1">
    <citation type="journal article" date="2013" name="J. Microbiol.">
        <title>Mucilaginibacter ginsenosidivorax sp. nov., with ginsenoside converting activity isolated from sediment.</title>
        <authorList>
            <person name="Kim J.K."/>
            <person name="Choi T.E."/>
            <person name="Liu Q.M."/>
            <person name="Park H.Y."/>
            <person name="Yi T.H."/>
            <person name="Yoon M.H."/>
            <person name="Kim S.C."/>
            <person name="Im W.T."/>
        </authorList>
    </citation>
    <scope>NUCLEOTIDE SEQUENCE [LARGE SCALE GENOMIC DNA]</scope>
    <source>
        <strain evidence="3 4">KHI28</strain>
    </source>
</reference>
<evidence type="ECO:0000259" key="2">
    <source>
        <dbReference type="Pfam" id="PF07995"/>
    </source>
</evidence>
<dbReference type="InterPro" id="IPR012938">
    <property type="entry name" value="Glc/Sorbosone_DH"/>
</dbReference>
<keyword evidence="4" id="KW-1185">Reference proteome</keyword>
<dbReference type="EMBL" id="CP042437">
    <property type="protein sequence ID" value="QEC79188.1"/>
    <property type="molecule type" value="Genomic_DNA"/>
</dbReference>
<dbReference type="Proteomes" id="UP000321362">
    <property type="component" value="Chromosome"/>
</dbReference>
<dbReference type="InterPro" id="IPR011041">
    <property type="entry name" value="Quinoprot_gluc/sorb_DH_b-prop"/>
</dbReference>
<gene>
    <name evidence="3" type="ORF">FSB76_25740</name>
</gene>
<evidence type="ECO:0000256" key="1">
    <source>
        <dbReference type="SAM" id="SignalP"/>
    </source>
</evidence>
<name>A0A5B8WAD8_9SPHI</name>
<proteinExistence type="predicted"/>
<dbReference type="AlphaFoldDB" id="A0A5B8WAD8"/>
<dbReference type="Gene3D" id="2.120.10.30">
    <property type="entry name" value="TolB, C-terminal domain"/>
    <property type="match status" value="1"/>
</dbReference>
<dbReference type="PANTHER" id="PTHR19328:SF75">
    <property type="entry name" value="ALDOSE SUGAR DEHYDROGENASE YLII"/>
    <property type="match status" value="1"/>
</dbReference>
<dbReference type="Pfam" id="PF07995">
    <property type="entry name" value="GSDH"/>
    <property type="match status" value="1"/>
</dbReference>
<evidence type="ECO:0000313" key="4">
    <source>
        <dbReference type="Proteomes" id="UP000321362"/>
    </source>
</evidence>
<dbReference type="InterPro" id="IPR011042">
    <property type="entry name" value="6-blade_b-propeller_TolB-like"/>
</dbReference>
<dbReference type="OrthoDB" id="9770043at2"/>
<feature type="chain" id="PRO_5022858283" evidence="1">
    <location>
        <begin position="35"/>
        <end position="421"/>
    </location>
</feature>
<dbReference type="SUPFAM" id="SSF50952">
    <property type="entry name" value="Soluble quinoprotein glucose dehydrogenase"/>
    <property type="match status" value="1"/>
</dbReference>
<evidence type="ECO:0000313" key="3">
    <source>
        <dbReference type="EMBL" id="QEC79188.1"/>
    </source>
</evidence>
<accession>A0A5B8WAD8</accession>
<dbReference type="PANTHER" id="PTHR19328">
    <property type="entry name" value="HEDGEHOG-INTERACTING PROTEIN"/>
    <property type="match status" value="1"/>
</dbReference>
<keyword evidence="1" id="KW-0732">Signal</keyword>
<feature type="domain" description="Glucose/Sorbosone dehydrogenase" evidence="2">
    <location>
        <begin position="87"/>
        <end position="416"/>
    </location>
</feature>
<organism evidence="3 4">
    <name type="scientific">Mucilaginibacter ginsenosidivorax</name>
    <dbReference type="NCBI Taxonomy" id="862126"/>
    <lineage>
        <taxon>Bacteria</taxon>
        <taxon>Pseudomonadati</taxon>
        <taxon>Bacteroidota</taxon>
        <taxon>Sphingobacteriia</taxon>
        <taxon>Sphingobacteriales</taxon>
        <taxon>Sphingobacteriaceae</taxon>
        <taxon>Mucilaginibacter</taxon>
    </lineage>
</organism>